<dbReference type="AlphaFoldDB" id="A0A5Q4ZIP2"/>
<evidence type="ECO:0000313" key="2">
    <source>
        <dbReference type="Proteomes" id="UP000325811"/>
    </source>
</evidence>
<proteinExistence type="predicted"/>
<organism evidence="1 2">
    <name type="scientific">Paraburkholderia dioscoreae</name>
    <dbReference type="NCBI Taxonomy" id="2604047"/>
    <lineage>
        <taxon>Bacteria</taxon>
        <taxon>Pseudomonadati</taxon>
        <taxon>Pseudomonadota</taxon>
        <taxon>Betaproteobacteria</taxon>
        <taxon>Burkholderiales</taxon>
        <taxon>Burkholderiaceae</taxon>
        <taxon>Paraburkholderia</taxon>
    </lineage>
</organism>
<dbReference type="KEGG" id="pdio:PDMSB3_0676"/>
<sequence length="55" mass="6278">MCHSAQSRRGGATVLLATAGIYHRRFKNRQIKIKKAPVFLPEPWCIPASRWRMAA</sequence>
<reference evidence="1 2" key="1">
    <citation type="submission" date="2019-08" db="EMBL/GenBank/DDBJ databases">
        <authorList>
            <person name="Herpell B J."/>
        </authorList>
    </citation>
    <scope>NUCLEOTIDE SEQUENCE [LARGE SCALE GENOMIC DNA]</scope>
    <source>
        <strain evidence="2">Msb3</strain>
    </source>
</reference>
<protein>
    <submittedName>
        <fullName evidence="1">Uncharacterized protein</fullName>
    </submittedName>
</protein>
<evidence type="ECO:0000313" key="1">
    <source>
        <dbReference type="EMBL" id="VVD27138.1"/>
    </source>
</evidence>
<accession>A0A5Q4ZIP2</accession>
<dbReference type="Proteomes" id="UP000325811">
    <property type="component" value="Chromosome I"/>
</dbReference>
<dbReference type="EMBL" id="LR699553">
    <property type="protein sequence ID" value="VVD27138.1"/>
    <property type="molecule type" value="Genomic_DNA"/>
</dbReference>
<keyword evidence="2" id="KW-1185">Reference proteome</keyword>
<name>A0A5Q4ZIP2_9BURK</name>
<gene>
    <name evidence="1" type="ORF">PDMSB3_0676</name>
</gene>